<keyword evidence="3" id="KW-1185">Reference proteome</keyword>
<evidence type="ECO:0000259" key="1">
    <source>
        <dbReference type="Pfam" id="PF07883"/>
    </source>
</evidence>
<comment type="caution">
    <text evidence="2">The sequence shown here is derived from an EMBL/GenBank/DDBJ whole genome shotgun (WGS) entry which is preliminary data.</text>
</comment>
<gene>
    <name evidence="2" type="ORF">GCM10025770_15390</name>
</gene>
<dbReference type="PANTHER" id="PTHR36114:SF1">
    <property type="entry name" value="16.7 KDA PROTEIN IN WHIE LOCUS"/>
    <property type="match status" value="1"/>
</dbReference>
<sequence length="115" mass="12942">MSVTVRSRSNAEYYVWGDGCDGWHLLKSDRLSVIEERVPPGCGETRHRHAHAQQCFYVLEGEAVIELEGQEFLLCAGESLEVPAGAAHQFFNRSYFDVRFLVVSQPATRGDRQAV</sequence>
<protein>
    <submittedName>
        <fullName evidence="2">Cupin domain-containing protein</fullName>
    </submittedName>
</protein>
<dbReference type="Pfam" id="PF07883">
    <property type="entry name" value="Cupin_2"/>
    <property type="match status" value="1"/>
</dbReference>
<dbReference type="PANTHER" id="PTHR36114">
    <property type="entry name" value="16.7 KDA PROTEIN IN WHIE LOCUS"/>
    <property type="match status" value="1"/>
</dbReference>
<dbReference type="SUPFAM" id="SSF51182">
    <property type="entry name" value="RmlC-like cupins"/>
    <property type="match status" value="1"/>
</dbReference>
<dbReference type="InterPro" id="IPR011051">
    <property type="entry name" value="RmlC_Cupin_sf"/>
</dbReference>
<evidence type="ECO:0000313" key="2">
    <source>
        <dbReference type="EMBL" id="GAA5163341.1"/>
    </source>
</evidence>
<organism evidence="2 3">
    <name type="scientific">Viridibacterium curvum</name>
    <dbReference type="NCBI Taxonomy" id="1101404"/>
    <lineage>
        <taxon>Bacteria</taxon>
        <taxon>Pseudomonadati</taxon>
        <taxon>Pseudomonadota</taxon>
        <taxon>Betaproteobacteria</taxon>
        <taxon>Rhodocyclales</taxon>
        <taxon>Rhodocyclaceae</taxon>
        <taxon>Viridibacterium</taxon>
    </lineage>
</organism>
<dbReference type="Gene3D" id="2.60.120.10">
    <property type="entry name" value="Jelly Rolls"/>
    <property type="match status" value="1"/>
</dbReference>
<dbReference type="InterPro" id="IPR052044">
    <property type="entry name" value="PKS_Associated_Protein"/>
</dbReference>
<proteinExistence type="predicted"/>
<evidence type="ECO:0000313" key="3">
    <source>
        <dbReference type="Proteomes" id="UP001500547"/>
    </source>
</evidence>
<feature type="domain" description="Cupin type-2" evidence="1">
    <location>
        <begin position="36"/>
        <end position="103"/>
    </location>
</feature>
<dbReference type="InterPro" id="IPR013096">
    <property type="entry name" value="Cupin_2"/>
</dbReference>
<name>A0ABP9QK59_9RHOO</name>
<dbReference type="Proteomes" id="UP001500547">
    <property type="component" value="Unassembled WGS sequence"/>
</dbReference>
<dbReference type="InterPro" id="IPR014710">
    <property type="entry name" value="RmlC-like_jellyroll"/>
</dbReference>
<dbReference type="EMBL" id="BAABLD010000007">
    <property type="protein sequence ID" value="GAA5163341.1"/>
    <property type="molecule type" value="Genomic_DNA"/>
</dbReference>
<reference evidence="3" key="1">
    <citation type="journal article" date="2019" name="Int. J. Syst. Evol. Microbiol.">
        <title>The Global Catalogue of Microorganisms (GCM) 10K type strain sequencing project: providing services to taxonomists for standard genome sequencing and annotation.</title>
        <authorList>
            <consortium name="The Broad Institute Genomics Platform"/>
            <consortium name="The Broad Institute Genome Sequencing Center for Infectious Disease"/>
            <person name="Wu L."/>
            <person name="Ma J."/>
        </authorList>
    </citation>
    <scope>NUCLEOTIDE SEQUENCE [LARGE SCALE GENOMIC DNA]</scope>
    <source>
        <strain evidence="3">JCM 18715</strain>
    </source>
</reference>
<accession>A0ABP9QK59</accession>